<dbReference type="PROSITE" id="PS50052">
    <property type="entry name" value="GUANYLATE_KINASE_2"/>
    <property type="match status" value="1"/>
</dbReference>
<dbReference type="PANTHER" id="PTHR23117">
    <property type="entry name" value="GUANYLATE KINASE-RELATED"/>
    <property type="match status" value="1"/>
</dbReference>
<gene>
    <name evidence="13 15" type="primary">gmk</name>
    <name evidence="15" type="ORF">H8718_07660</name>
</gene>
<dbReference type="FunFam" id="3.30.63.10:FF:000002">
    <property type="entry name" value="Guanylate kinase 1"/>
    <property type="match status" value="1"/>
</dbReference>
<feature type="binding site" evidence="13">
    <location>
        <begin position="12"/>
        <end position="19"/>
    </location>
    <ligand>
        <name>ATP</name>
        <dbReference type="ChEBI" id="CHEBI:30616"/>
    </ligand>
</feature>
<name>A0A926EJ80_9FIRM</name>
<dbReference type="InterPro" id="IPR027417">
    <property type="entry name" value="P-loop_NTPase"/>
</dbReference>
<dbReference type="AlphaFoldDB" id="A0A926EJ80"/>
<comment type="subcellular location">
    <subcellularLocation>
        <location evidence="2 13">Cytoplasm</location>
    </subcellularLocation>
</comment>
<evidence type="ECO:0000256" key="2">
    <source>
        <dbReference type="ARBA" id="ARBA00004496"/>
    </source>
</evidence>
<dbReference type="InterPro" id="IPR020590">
    <property type="entry name" value="Guanylate_kinase_CS"/>
</dbReference>
<dbReference type="PROSITE" id="PS00856">
    <property type="entry name" value="GUANYLATE_KINASE_1"/>
    <property type="match status" value="1"/>
</dbReference>
<evidence type="ECO:0000256" key="12">
    <source>
        <dbReference type="ARBA" id="ARBA00048594"/>
    </source>
</evidence>
<evidence type="ECO:0000259" key="14">
    <source>
        <dbReference type="PROSITE" id="PS50052"/>
    </source>
</evidence>
<dbReference type="HAMAP" id="MF_00328">
    <property type="entry name" value="Guanylate_kinase"/>
    <property type="match status" value="1"/>
</dbReference>
<dbReference type="Gene3D" id="3.40.50.300">
    <property type="entry name" value="P-loop containing nucleotide triphosphate hydrolases"/>
    <property type="match status" value="1"/>
</dbReference>
<dbReference type="PANTHER" id="PTHR23117:SF13">
    <property type="entry name" value="GUANYLATE KINASE"/>
    <property type="match status" value="1"/>
</dbReference>
<dbReference type="FunFam" id="3.40.50.300:FF:000855">
    <property type="entry name" value="Guanylate kinase"/>
    <property type="match status" value="1"/>
</dbReference>
<dbReference type="EMBL" id="JACRSY010000010">
    <property type="protein sequence ID" value="MBC8579402.1"/>
    <property type="molecule type" value="Genomic_DNA"/>
</dbReference>
<dbReference type="GO" id="GO:0004385">
    <property type="term" value="F:GMP kinase activity"/>
    <property type="evidence" value="ECO:0007669"/>
    <property type="project" value="UniProtKB-UniRule"/>
</dbReference>
<evidence type="ECO:0000256" key="11">
    <source>
        <dbReference type="ARBA" id="ARBA00030128"/>
    </source>
</evidence>
<dbReference type="InterPro" id="IPR008145">
    <property type="entry name" value="GK/Ca_channel_bsu"/>
</dbReference>
<evidence type="ECO:0000256" key="6">
    <source>
        <dbReference type="ARBA" id="ARBA00022490"/>
    </source>
</evidence>
<evidence type="ECO:0000256" key="10">
    <source>
        <dbReference type="ARBA" id="ARBA00022840"/>
    </source>
</evidence>
<evidence type="ECO:0000256" key="9">
    <source>
        <dbReference type="ARBA" id="ARBA00022777"/>
    </source>
</evidence>
<evidence type="ECO:0000256" key="8">
    <source>
        <dbReference type="ARBA" id="ARBA00022741"/>
    </source>
</evidence>
<evidence type="ECO:0000313" key="15">
    <source>
        <dbReference type="EMBL" id="MBC8579402.1"/>
    </source>
</evidence>
<keyword evidence="7 13" id="KW-0808">Transferase</keyword>
<dbReference type="GO" id="GO:0005524">
    <property type="term" value="F:ATP binding"/>
    <property type="evidence" value="ECO:0007669"/>
    <property type="project" value="UniProtKB-UniRule"/>
</dbReference>
<keyword evidence="8 13" id="KW-0547">Nucleotide-binding</keyword>
<comment type="similarity">
    <text evidence="3 13">Belongs to the guanylate kinase family.</text>
</comment>
<dbReference type="NCBIfam" id="TIGR03263">
    <property type="entry name" value="guanyl_kin"/>
    <property type="match status" value="1"/>
</dbReference>
<feature type="domain" description="Guanylate kinase-like" evidence="14">
    <location>
        <begin position="5"/>
        <end position="182"/>
    </location>
</feature>
<dbReference type="Gene3D" id="3.30.63.10">
    <property type="entry name" value="Guanylate Kinase phosphate binding domain"/>
    <property type="match status" value="1"/>
</dbReference>
<protein>
    <recommendedName>
        <fullName evidence="5 13">Guanylate kinase</fullName>
        <ecNumber evidence="4 13">2.7.4.8</ecNumber>
    </recommendedName>
    <alternativeName>
        <fullName evidence="11 13">GMP kinase</fullName>
    </alternativeName>
</protein>
<dbReference type="InterPro" id="IPR008144">
    <property type="entry name" value="Guanylate_kin-like_dom"/>
</dbReference>
<accession>A0A926EJ80</accession>
<reference evidence="15" key="1">
    <citation type="submission" date="2020-08" db="EMBL/GenBank/DDBJ databases">
        <title>Genome public.</title>
        <authorList>
            <person name="Liu C."/>
            <person name="Sun Q."/>
        </authorList>
    </citation>
    <scope>NUCLEOTIDE SEQUENCE</scope>
    <source>
        <strain evidence="15">NSJ-12</strain>
    </source>
</reference>
<dbReference type="Pfam" id="PF00625">
    <property type="entry name" value="Guanylate_kin"/>
    <property type="match status" value="1"/>
</dbReference>
<evidence type="ECO:0000256" key="4">
    <source>
        <dbReference type="ARBA" id="ARBA00012961"/>
    </source>
</evidence>
<evidence type="ECO:0000256" key="7">
    <source>
        <dbReference type="ARBA" id="ARBA00022679"/>
    </source>
</evidence>
<comment type="caution">
    <text evidence="15">The sequence shown here is derived from an EMBL/GenBank/DDBJ whole genome shotgun (WGS) entry which is preliminary data.</text>
</comment>
<evidence type="ECO:0000313" key="16">
    <source>
        <dbReference type="Proteomes" id="UP000655830"/>
    </source>
</evidence>
<evidence type="ECO:0000256" key="1">
    <source>
        <dbReference type="ARBA" id="ARBA00003531"/>
    </source>
</evidence>
<comment type="function">
    <text evidence="1 13">Essential for recycling GMP and indirectly, cGMP.</text>
</comment>
<dbReference type="InterPro" id="IPR017665">
    <property type="entry name" value="Guanylate_kinase"/>
</dbReference>
<evidence type="ECO:0000256" key="3">
    <source>
        <dbReference type="ARBA" id="ARBA00005790"/>
    </source>
</evidence>
<dbReference type="SUPFAM" id="SSF52540">
    <property type="entry name" value="P-loop containing nucleoside triphosphate hydrolases"/>
    <property type="match status" value="1"/>
</dbReference>
<organism evidence="15 16">
    <name type="scientific">Zhenhengia yiwuensis</name>
    <dbReference type="NCBI Taxonomy" id="2763666"/>
    <lineage>
        <taxon>Bacteria</taxon>
        <taxon>Bacillati</taxon>
        <taxon>Bacillota</taxon>
        <taxon>Clostridia</taxon>
        <taxon>Lachnospirales</taxon>
        <taxon>Lachnospiraceae</taxon>
        <taxon>Zhenhengia</taxon>
    </lineage>
</organism>
<dbReference type="EC" id="2.7.4.8" evidence="4 13"/>
<evidence type="ECO:0000256" key="13">
    <source>
        <dbReference type="HAMAP-Rule" id="MF_00328"/>
    </source>
</evidence>
<keyword evidence="16" id="KW-1185">Reference proteome</keyword>
<dbReference type="RefSeq" id="WP_249332483.1">
    <property type="nucleotide sequence ID" value="NZ_JACRSY010000010.1"/>
</dbReference>
<comment type="catalytic activity">
    <reaction evidence="12 13">
        <text>GMP + ATP = GDP + ADP</text>
        <dbReference type="Rhea" id="RHEA:20780"/>
        <dbReference type="ChEBI" id="CHEBI:30616"/>
        <dbReference type="ChEBI" id="CHEBI:58115"/>
        <dbReference type="ChEBI" id="CHEBI:58189"/>
        <dbReference type="ChEBI" id="CHEBI:456216"/>
        <dbReference type="EC" id="2.7.4.8"/>
    </reaction>
</comment>
<dbReference type="Proteomes" id="UP000655830">
    <property type="component" value="Unassembled WGS sequence"/>
</dbReference>
<keyword evidence="6 13" id="KW-0963">Cytoplasm</keyword>
<dbReference type="SMART" id="SM00072">
    <property type="entry name" value="GuKc"/>
    <property type="match status" value="1"/>
</dbReference>
<sequence length="201" mass="22965">MQSEGLKLILSGPSGSGKGTIVKELIKEENFVVSISATTRKPRVGEEHGKHYFFKTTEEFEEMIAKEELLEYANFCNNYYGTPKAFINETIKSGKDIILEIEVQGAMQAKSAYPDAILIFIMPPTFEELQSRLIGRGTESNDVIEARLNRAREELLAFKEYDYIVINDNLEDAVTDIKQIVQAEKLRSYRYKSYIEQMLSN</sequence>
<evidence type="ECO:0000256" key="5">
    <source>
        <dbReference type="ARBA" id="ARBA00016296"/>
    </source>
</evidence>
<proteinExistence type="inferred from homology"/>
<keyword evidence="10 13" id="KW-0067">ATP-binding</keyword>
<dbReference type="CDD" id="cd00071">
    <property type="entry name" value="GMPK"/>
    <property type="match status" value="1"/>
</dbReference>
<keyword evidence="9 13" id="KW-0418">Kinase</keyword>
<dbReference type="GO" id="GO:0005829">
    <property type="term" value="C:cytosol"/>
    <property type="evidence" value="ECO:0007669"/>
    <property type="project" value="TreeGrafter"/>
</dbReference>